<gene>
    <name evidence="1" type="ORF">UFOPK1458_00203</name>
</gene>
<sequence>MITPAIAAAVISPTECPATNAQDPVAPRACALMSPAATISGCALAVSFISSAPAVVPKLITFRPIASDIS</sequence>
<protein>
    <submittedName>
        <fullName evidence="1">Unannotated protein</fullName>
    </submittedName>
</protein>
<dbReference type="AlphaFoldDB" id="A0A6J6BLH5"/>
<name>A0A6J6BLH5_9ZZZZ</name>
<proteinExistence type="predicted"/>
<organism evidence="1">
    <name type="scientific">freshwater metagenome</name>
    <dbReference type="NCBI Taxonomy" id="449393"/>
    <lineage>
        <taxon>unclassified sequences</taxon>
        <taxon>metagenomes</taxon>
        <taxon>ecological metagenomes</taxon>
    </lineage>
</organism>
<reference evidence="1" key="1">
    <citation type="submission" date="2020-05" db="EMBL/GenBank/DDBJ databases">
        <authorList>
            <person name="Chiriac C."/>
            <person name="Salcher M."/>
            <person name="Ghai R."/>
            <person name="Kavagutti S V."/>
        </authorList>
    </citation>
    <scope>NUCLEOTIDE SEQUENCE</scope>
</reference>
<dbReference type="EMBL" id="CAEZSQ010000024">
    <property type="protein sequence ID" value="CAB4539564.1"/>
    <property type="molecule type" value="Genomic_DNA"/>
</dbReference>
<evidence type="ECO:0000313" key="1">
    <source>
        <dbReference type="EMBL" id="CAB4539564.1"/>
    </source>
</evidence>
<accession>A0A6J6BLH5</accession>